<evidence type="ECO:0000313" key="2">
    <source>
        <dbReference type="Proteomes" id="UP000182894"/>
    </source>
</evidence>
<dbReference type="EMBL" id="FNCO01000002">
    <property type="protein sequence ID" value="SDG42676.1"/>
    <property type="molecule type" value="Genomic_DNA"/>
</dbReference>
<organism evidence="1 2">
    <name type="scientific">Pseudomonas abietaniphila</name>
    <dbReference type="NCBI Taxonomy" id="89065"/>
    <lineage>
        <taxon>Bacteria</taxon>
        <taxon>Pseudomonadati</taxon>
        <taxon>Pseudomonadota</taxon>
        <taxon>Gammaproteobacteria</taxon>
        <taxon>Pseudomonadales</taxon>
        <taxon>Pseudomonadaceae</taxon>
        <taxon>Pseudomonas</taxon>
    </lineage>
</organism>
<dbReference type="AlphaFoldDB" id="A0A1G7U525"/>
<reference evidence="2" key="1">
    <citation type="submission" date="2016-10" db="EMBL/GenBank/DDBJ databases">
        <authorList>
            <person name="Varghese N."/>
            <person name="Submissions S."/>
        </authorList>
    </citation>
    <scope>NUCLEOTIDE SEQUENCE [LARGE SCALE GENOMIC DNA]</scope>
    <source>
        <strain evidence="2">ATCC 700689</strain>
    </source>
</reference>
<dbReference type="Proteomes" id="UP000182894">
    <property type="component" value="Unassembled WGS sequence"/>
</dbReference>
<gene>
    <name evidence="1" type="ORF">SAMN05216605_10256</name>
</gene>
<proteinExistence type="predicted"/>
<protein>
    <submittedName>
        <fullName evidence="1">Uncharacterized protein</fullName>
    </submittedName>
</protein>
<name>A0A1G7U525_9PSED</name>
<accession>A0A1G7U525</accession>
<sequence length="39" mass="4757">MGRHEVIHLNWQNKTYIKAAKHCYPHGFRSTEKKFKDEK</sequence>
<keyword evidence="2" id="KW-1185">Reference proteome</keyword>
<evidence type="ECO:0000313" key="1">
    <source>
        <dbReference type="EMBL" id="SDG42676.1"/>
    </source>
</evidence>